<proteinExistence type="predicted"/>
<name>A0A6J6TYC4_9ZZZZ</name>
<feature type="region of interest" description="Disordered" evidence="1">
    <location>
        <begin position="74"/>
        <end position="112"/>
    </location>
</feature>
<dbReference type="EMBL" id="CAEZYY010000011">
    <property type="protein sequence ID" value="CAB4752660.1"/>
    <property type="molecule type" value="Genomic_DNA"/>
</dbReference>
<gene>
    <name evidence="2" type="ORF">UFOPK2806_01112</name>
</gene>
<sequence length="112" mass="11067">MLLYLPGTDCLAQNVTPDAGSGTTVLQTVPSGTGVPADVVDPLWPLPMAPADAVVYPCSTDGSATTTTVAVSTSVQVDETLPPGTDAPGTTASGDSTTTALPGPGRGRARRG</sequence>
<dbReference type="AlphaFoldDB" id="A0A6J6TYC4"/>
<organism evidence="2">
    <name type="scientific">freshwater metagenome</name>
    <dbReference type="NCBI Taxonomy" id="449393"/>
    <lineage>
        <taxon>unclassified sequences</taxon>
        <taxon>metagenomes</taxon>
        <taxon>ecological metagenomes</taxon>
    </lineage>
</organism>
<protein>
    <submittedName>
        <fullName evidence="2">Unannotated protein</fullName>
    </submittedName>
</protein>
<accession>A0A6J6TYC4</accession>
<evidence type="ECO:0000256" key="1">
    <source>
        <dbReference type="SAM" id="MobiDB-lite"/>
    </source>
</evidence>
<feature type="compositionally biased region" description="Low complexity" evidence="1">
    <location>
        <begin position="89"/>
        <end position="103"/>
    </location>
</feature>
<evidence type="ECO:0000313" key="2">
    <source>
        <dbReference type="EMBL" id="CAB4752660.1"/>
    </source>
</evidence>
<reference evidence="2" key="1">
    <citation type="submission" date="2020-05" db="EMBL/GenBank/DDBJ databases">
        <authorList>
            <person name="Chiriac C."/>
            <person name="Salcher M."/>
            <person name="Ghai R."/>
            <person name="Kavagutti S V."/>
        </authorList>
    </citation>
    <scope>NUCLEOTIDE SEQUENCE</scope>
</reference>